<name>A0A914PVS7_9BILA</name>
<dbReference type="InterPro" id="IPR011009">
    <property type="entry name" value="Kinase-like_dom_sf"/>
</dbReference>
<organism evidence="4 5">
    <name type="scientific">Panagrolaimus davidi</name>
    <dbReference type="NCBI Taxonomy" id="227884"/>
    <lineage>
        <taxon>Eukaryota</taxon>
        <taxon>Metazoa</taxon>
        <taxon>Ecdysozoa</taxon>
        <taxon>Nematoda</taxon>
        <taxon>Chromadorea</taxon>
        <taxon>Rhabditida</taxon>
        <taxon>Tylenchina</taxon>
        <taxon>Panagrolaimomorpha</taxon>
        <taxon>Panagrolaimoidea</taxon>
        <taxon>Panagrolaimidae</taxon>
        <taxon>Panagrolaimus</taxon>
    </lineage>
</organism>
<dbReference type="GO" id="GO:0005737">
    <property type="term" value="C:cytoplasm"/>
    <property type="evidence" value="ECO:0007669"/>
    <property type="project" value="TreeGrafter"/>
</dbReference>
<dbReference type="Gene3D" id="3.90.1200.10">
    <property type="match status" value="1"/>
</dbReference>
<evidence type="ECO:0000256" key="3">
    <source>
        <dbReference type="ARBA" id="ARBA00038211"/>
    </source>
</evidence>
<dbReference type="WBParaSite" id="PDA_v2.g22867.t1">
    <property type="protein sequence ID" value="PDA_v2.g22867.t1"/>
    <property type="gene ID" value="PDA_v2.g22867"/>
</dbReference>
<dbReference type="GO" id="GO:0004103">
    <property type="term" value="F:choline kinase activity"/>
    <property type="evidence" value="ECO:0007669"/>
    <property type="project" value="TreeGrafter"/>
</dbReference>
<dbReference type="PANTHER" id="PTHR22603:SF93">
    <property type="entry name" value="RE24176P"/>
    <property type="match status" value="1"/>
</dbReference>
<evidence type="ECO:0000313" key="5">
    <source>
        <dbReference type="WBParaSite" id="PDA_v2.g22867.t1"/>
    </source>
</evidence>
<evidence type="ECO:0000256" key="1">
    <source>
        <dbReference type="ARBA" id="ARBA00023209"/>
    </source>
</evidence>
<keyword evidence="4" id="KW-1185">Reference proteome</keyword>
<evidence type="ECO:0000256" key="2">
    <source>
        <dbReference type="ARBA" id="ARBA00023264"/>
    </source>
</evidence>
<reference evidence="5" key="1">
    <citation type="submission" date="2022-11" db="UniProtKB">
        <authorList>
            <consortium name="WormBaseParasite"/>
        </authorList>
    </citation>
    <scope>IDENTIFICATION</scope>
</reference>
<proteinExistence type="inferred from homology"/>
<keyword evidence="1" id="KW-0594">Phospholipid biosynthesis</keyword>
<dbReference type="GO" id="GO:0006646">
    <property type="term" value="P:phosphatidylethanolamine biosynthetic process"/>
    <property type="evidence" value="ECO:0007669"/>
    <property type="project" value="TreeGrafter"/>
</dbReference>
<keyword evidence="2" id="KW-1208">Phospholipid metabolism</keyword>
<dbReference type="SUPFAM" id="SSF56112">
    <property type="entry name" value="Protein kinase-like (PK-like)"/>
    <property type="match status" value="1"/>
</dbReference>
<sequence>MFEHNLILKRLLASSSSNLETNPVLRKHIINYCGDFLGGIWKKATPEDVSVKKLAGGTINTILLCTLSDTFESINSEPTRVVFRIHCKADTGIIAETVIFSILAQKNLGPQLYGIFDEGRIEEYIPSRPLSMTDICLLPISKEIARQFARIHQLNIPINKNPSFMSFIDEWYQNLSSNLSLPPIFNIPEHYHKYSPKTLTMKELKNEIEFLRNKIPKLLKNIVFCHNDLIGGNVLLSNDNPHLSKMDSNFKPKLMLIDFEFASYNPRGFDLGDHLAEYVFDYDAKAPPYSLPNRVPSKDHIMEFIFAYIEAQNPNFTEEQCKNKAEELLKETLPFMPIAHLFWSGYMINHGLNHKTDFDFAGFAVERFGLYFMQKHFLEDL</sequence>
<protein>
    <submittedName>
        <fullName evidence="5">Ethanolamine kinase</fullName>
    </submittedName>
</protein>
<keyword evidence="1" id="KW-0443">Lipid metabolism</keyword>
<dbReference type="Gene3D" id="3.30.200.20">
    <property type="entry name" value="Phosphorylase Kinase, domain 1"/>
    <property type="match status" value="1"/>
</dbReference>
<dbReference type="Proteomes" id="UP000887578">
    <property type="component" value="Unplaced"/>
</dbReference>
<dbReference type="Pfam" id="PF01633">
    <property type="entry name" value="Choline_kinase"/>
    <property type="match status" value="1"/>
</dbReference>
<comment type="similarity">
    <text evidence="3">Belongs to the choline/ethanolamine kinase family.</text>
</comment>
<dbReference type="PANTHER" id="PTHR22603">
    <property type="entry name" value="CHOLINE/ETHANOALAMINE KINASE"/>
    <property type="match status" value="1"/>
</dbReference>
<dbReference type="AlphaFoldDB" id="A0A914PVS7"/>
<accession>A0A914PVS7</accession>
<keyword evidence="1" id="KW-0444">Lipid biosynthesis</keyword>
<evidence type="ECO:0000313" key="4">
    <source>
        <dbReference type="Proteomes" id="UP000887578"/>
    </source>
</evidence>
<dbReference type="GO" id="GO:0004305">
    <property type="term" value="F:ethanolamine kinase activity"/>
    <property type="evidence" value="ECO:0007669"/>
    <property type="project" value="TreeGrafter"/>
</dbReference>